<name>A0A067T3X0_GALM3</name>
<feature type="compositionally biased region" description="Low complexity" evidence="1">
    <location>
        <begin position="184"/>
        <end position="195"/>
    </location>
</feature>
<accession>A0A067T3X0</accession>
<dbReference type="HOGENOM" id="CLU_709896_0_0_1"/>
<dbReference type="AlphaFoldDB" id="A0A067T3X0"/>
<evidence type="ECO:0000256" key="1">
    <source>
        <dbReference type="SAM" id="MobiDB-lite"/>
    </source>
</evidence>
<gene>
    <name evidence="2" type="ORF">GALMADRAFT_227108</name>
</gene>
<protein>
    <submittedName>
        <fullName evidence="2">Uncharacterized protein</fullName>
    </submittedName>
</protein>
<proteinExistence type="predicted"/>
<sequence length="389" mass="42613">MDDKKWSILHDIITTPIPSDAKPHNLFVEETRMQNREARALIRYIIAKVGGKHLSLNHLAKAFSSNAHAISKIDGNCYGGKQDDLKDDAKIRRASPLYGEIKRWLKTTQWDLAGTTEAAPTKQEKKGRKSKTTNEPNADADDDVASRSIIVKTAPSRKKGRGRASLKVQTPKVTDEKANDSESDSGSGSSSSSGSGEDGKDDEQEADPPVMTLRSRSKPTSSQKPASKRTVKVALPSPPSSPAPTPAPKHPKRRRAEKDDDDQPEEAIAIKLNPKPSKRQRVRADSDPKETPTQTLAQNLLYHHNDSAQFKRVLAFFTAIGYVPADLPVLFELGLRPAELLLMKDKDCAAVHGMLEVGLKGLGIPITLGMMAWMIAGAERKVWKALAKE</sequence>
<evidence type="ECO:0000313" key="3">
    <source>
        <dbReference type="Proteomes" id="UP000027222"/>
    </source>
</evidence>
<keyword evidence="3" id="KW-1185">Reference proteome</keyword>
<dbReference type="EMBL" id="KL142382">
    <property type="protein sequence ID" value="KDR74629.1"/>
    <property type="molecule type" value="Genomic_DNA"/>
</dbReference>
<organism evidence="2 3">
    <name type="scientific">Galerina marginata (strain CBS 339.88)</name>
    <dbReference type="NCBI Taxonomy" id="685588"/>
    <lineage>
        <taxon>Eukaryota</taxon>
        <taxon>Fungi</taxon>
        <taxon>Dikarya</taxon>
        <taxon>Basidiomycota</taxon>
        <taxon>Agaricomycotina</taxon>
        <taxon>Agaricomycetes</taxon>
        <taxon>Agaricomycetidae</taxon>
        <taxon>Agaricales</taxon>
        <taxon>Agaricineae</taxon>
        <taxon>Strophariaceae</taxon>
        <taxon>Galerina</taxon>
    </lineage>
</organism>
<feature type="compositionally biased region" description="Basic residues" evidence="1">
    <location>
        <begin position="155"/>
        <end position="164"/>
    </location>
</feature>
<feature type="region of interest" description="Disordered" evidence="1">
    <location>
        <begin position="114"/>
        <end position="292"/>
    </location>
</feature>
<evidence type="ECO:0000313" key="2">
    <source>
        <dbReference type="EMBL" id="KDR74629.1"/>
    </source>
</evidence>
<reference evidence="3" key="1">
    <citation type="journal article" date="2014" name="Proc. Natl. Acad. Sci. U.S.A.">
        <title>Extensive sampling of basidiomycete genomes demonstrates inadequacy of the white-rot/brown-rot paradigm for wood decay fungi.</title>
        <authorList>
            <person name="Riley R."/>
            <person name="Salamov A.A."/>
            <person name="Brown D.W."/>
            <person name="Nagy L.G."/>
            <person name="Floudas D."/>
            <person name="Held B.W."/>
            <person name="Levasseur A."/>
            <person name="Lombard V."/>
            <person name="Morin E."/>
            <person name="Otillar R."/>
            <person name="Lindquist E.A."/>
            <person name="Sun H."/>
            <person name="LaButti K.M."/>
            <person name="Schmutz J."/>
            <person name="Jabbour D."/>
            <person name="Luo H."/>
            <person name="Baker S.E."/>
            <person name="Pisabarro A.G."/>
            <person name="Walton J.D."/>
            <person name="Blanchette R.A."/>
            <person name="Henrissat B."/>
            <person name="Martin F."/>
            <person name="Cullen D."/>
            <person name="Hibbett D.S."/>
            <person name="Grigoriev I.V."/>
        </authorList>
    </citation>
    <scope>NUCLEOTIDE SEQUENCE [LARGE SCALE GENOMIC DNA]</scope>
    <source>
        <strain evidence="3">CBS 339.88</strain>
    </source>
</reference>
<feature type="compositionally biased region" description="Pro residues" evidence="1">
    <location>
        <begin position="236"/>
        <end position="248"/>
    </location>
</feature>
<dbReference type="Proteomes" id="UP000027222">
    <property type="component" value="Unassembled WGS sequence"/>
</dbReference>